<evidence type="ECO:0000313" key="2">
    <source>
        <dbReference type="Proteomes" id="UP000095743"/>
    </source>
</evidence>
<dbReference type="STRING" id="1424294.Gferi_09140"/>
<proteinExistence type="predicted"/>
<name>A0A1D8GFP3_9FIRM</name>
<gene>
    <name evidence="1" type="ORF">Gferi_09140</name>
</gene>
<dbReference type="Proteomes" id="UP000095743">
    <property type="component" value="Chromosome"/>
</dbReference>
<sequence length="114" mass="13249">MKHEIDDQKHYHNLTKTIEGTAWILCDAIHTMAENKIVPDDETGSDLTSRLAQHLAEIFEVISECEEPVIIDFAADKMLEAAGSHQEQLLQYLKNYMGDNLLYKRIYESYYKKQ</sequence>
<dbReference type="OrthoDB" id="1953829at2"/>
<organism evidence="1 2">
    <name type="scientific">Geosporobacter ferrireducens</name>
    <dbReference type="NCBI Taxonomy" id="1424294"/>
    <lineage>
        <taxon>Bacteria</taxon>
        <taxon>Bacillati</taxon>
        <taxon>Bacillota</taxon>
        <taxon>Clostridia</taxon>
        <taxon>Peptostreptococcales</taxon>
        <taxon>Thermotaleaceae</taxon>
        <taxon>Geosporobacter</taxon>
    </lineage>
</organism>
<keyword evidence="2" id="KW-1185">Reference proteome</keyword>
<accession>A0A1D8GFP3</accession>
<dbReference type="AlphaFoldDB" id="A0A1D8GFP3"/>
<reference evidence="1 2" key="1">
    <citation type="submission" date="2016-09" db="EMBL/GenBank/DDBJ databases">
        <title>Genomic analysis reveals versatility of anaerobic energy metabolism of Geosporobacter ferrireducens IRF9 of phylum Firmicutes.</title>
        <authorList>
            <person name="Kim S.-J."/>
        </authorList>
    </citation>
    <scope>NUCLEOTIDE SEQUENCE [LARGE SCALE GENOMIC DNA]</scope>
    <source>
        <strain evidence="1 2">IRF9</strain>
    </source>
</reference>
<evidence type="ECO:0000313" key="1">
    <source>
        <dbReference type="EMBL" id="AOT69733.1"/>
    </source>
</evidence>
<dbReference type="RefSeq" id="WP_069975745.1">
    <property type="nucleotide sequence ID" value="NZ_CP017269.1"/>
</dbReference>
<dbReference type="KEGG" id="gfe:Gferi_09140"/>
<dbReference type="EMBL" id="CP017269">
    <property type="protein sequence ID" value="AOT69733.1"/>
    <property type="molecule type" value="Genomic_DNA"/>
</dbReference>
<protein>
    <submittedName>
        <fullName evidence="1">Uncharacterized protein</fullName>
    </submittedName>
</protein>